<dbReference type="InterPro" id="IPR011990">
    <property type="entry name" value="TPR-like_helical_dom_sf"/>
</dbReference>
<evidence type="ECO:0000256" key="1">
    <source>
        <dbReference type="PROSITE-ProRule" id="PRU00339"/>
    </source>
</evidence>
<dbReference type="Proteomes" id="UP001576784">
    <property type="component" value="Unassembled WGS sequence"/>
</dbReference>
<dbReference type="SMART" id="SM00028">
    <property type="entry name" value="TPR"/>
    <property type="match status" value="6"/>
</dbReference>
<sequence>MAFGGESKPDWWSIFTTQIKKVIAGWKEGLYKEFLSFKERYKLYEEILKSEIGEEENILQKNSALIDKKFVAIMKHYWVNKKSFKAVYGEQKVEKLKSLATQLENTITHEYQQKPEVNELSNCHKDAEGITLVGQSFKTQIIKIIAGWTKGLYEDVLSFKERYKLYQKILNCEIGEEENILKKNSAFIDRKFVAIMKPSFADREFLKAFYGEQKVDKLQSLATQLEDAITHWYQLEQEAEELSSRHKYAEAITISEQSLKLALQILGPEHYNVAASMNNLAQLYKYQGEYSQAESFFIEALAMIKRLLGPEHPDVATCQSNLAGLYRFQCRYSEAEPLLVEALALYNRHFGLEHHKVIDSLNNLALLYKYQGKNTQAESLYLKALEMNKTLFGPVYPIVFAISLNNLGTLYYSENKYSEAEPLLVEALALNKRLLGPEDPASVAFQSSLGELYRCQGKYSEAEPLCVEALALNKRLFGPKHPNVIGSLNNLAALLAATNCCSEALALLEQSTEIRDGMLYQMFAASSESERLAYLETIRNSFYKFLSLVNSHLSNSPEAKQAAYDLVLKRKALTAAAFAAFNYALHSDRYSHLTPQFKEWQSLRAEQIHLIYSPPLPNPEITEDEFRTHQAEYKKRLSDLETECKNLEKVLASQVPEIQLQQELETANRRAVALELPEGSTLVEFVRFDVCDFQAIPARGESQSKPARYLAFILPAKQPEKVEMIDLGEAEHIDKLLRVFRSYFSGKGDLLDMGDDDEETPTFMKYDPASGMELRKAIFDPISAVIGDSKYLLLSPDGELNLLPFQLLPDETGTRFLMDEYTISYLSVGRDILRSHFQPTRPATAPLIIADPDFDLGNEASATGKMPIPQEKSVSCGVGVSPAQSIDASYQTNQLLNTLAGNSLERAPGTRFLGEAVAKKLEVSPYFDAEALETQITTSQSPSILLIATHGVFLPDLPHQPATLESRVFGNRFSATKVENPMLRSGLALAGANIWLSGGTLPEKAGKGFLFAQDVAALDLWANELTVLSACNTAIGDVKIGEGVFGLRRAFAVAGTKTLVMSLWPVPDKATALLMERFFDNLERGFGRSNALLESQNYIRNITVRELRRSDLGREVLKELLTQNDLSCQEERPLEHPFYWGAWVCQGETTELKDVLK</sequence>
<organism evidence="3 4">
    <name type="scientific">Floridaenema flaviceps BLCC-F50</name>
    <dbReference type="NCBI Taxonomy" id="3153642"/>
    <lineage>
        <taxon>Bacteria</taxon>
        <taxon>Bacillati</taxon>
        <taxon>Cyanobacteriota</taxon>
        <taxon>Cyanophyceae</taxon>
        <taxon>Oscillatoriophycideae</taxon>
        <taxon>Aerosakkonematales</taxon>
        <taxon>Aerosakkonemataceae</taxon>
        <taxon>Floridanema</taxon>
        <taxon>Floridanema flaviceps</taxon>
    </lineage>
</organism>
<feature type="repeat" description="TPR" evidence="1">
    <location>
        <begin position="274"/>
        <end position="307"/>
    </location>
</feature>
<dbReference type="PANTHER" id="PTHR46082">
    <property type="entry name" value="ATP/GTP-BINDING PROTEIN-RELATED"/>
    <property type="match status" value="1"/>
</dbReference>
<feature type="repeat" description="TPR" evidence="1">
    <location>
        <begin position="401"/>
        <end position="434"/>
    </location>
</feature>
<reference evidence="3 4" key="1">
    <citation type="submission" date="2024-09" db="EMBL/GenBank/DDBJ databases">
        <title>Floridaenema gen nov. (Aerosakkonemataceae, Aerosakkonematales ord. nov., Cyanobacteria) from benthic tropical and subtropical fresh waters, with the description of four new species.</title>
        <authorList>
            <person name="Moretto J.A."/>
            <person name="Berthold D.E."/>
            <person name="Lefler F.W."/>
            <person name="Huang I.-S."/>
            <person name="Laughinghouse H. IV."/>
        </authorList>
    </citation>
    <scope>NUCLEOTIDE SEQUENCE [LARGE SCALE GENOMIC DNA]</scope>
    <source>
        <strain evidence="3 4">BLCC-F50</strain>
    </source>
</reference>
<dbReference type="InterPro" id="IPR053137">
    <property type="entry name" value="NLR-like"/>
</dbReference>
<evidence type="ECO:0000313" key="3">
    <source>
        <dbReference type="EMBL" id="MFB2894912.1"/>
    </source>
</evidence>
<evidence type="ECO:0000313" key="4">
    <source>
        <dbReference type="Proteomes" id="UP001576784"/>
    </source>
</evidence>
<dbReference type="InterPro" id="IPR024983">
    <property type="entry name" value="CHAT_dom"/>
</dbReference>
<protein>
    <submittedName>
        <fullName evidence="3">Tetratricopeptide repeat protein</fullName>
    </submittedName>
</protein>
<dbReference type="SUPFAM" id="SSF48452">
    <property type="entry name" value="TPR-like"/>
    <property type="match status" value="2"/>
</dbReference>
<gene>
    <name evidence="3" type="ORF">ACE1CI_18545</name>
</gene>
<accession>A0ABV4XTZ9</accession>
<dbReference type="Gene3D" id="1.25.40.10">
    <property type="entry name" value="Tetratricopeptide repeat domain"/>
    <property type="match status" value="2"/>
</dbReference>
<proteinExistence type="predicted"/>
<name>A0ABV4XTZ9_9CYAN</name>
<dbReference type="PROSITE" id="PS50005">
    <property type="entry name" value="TPR"/>
    <property type="match status" value="2"/>
</dbReference>
<comment type="caution">
    <text evidence="3">The sequence shown here is derived from an EMBL/GenBank/DDBJ whole genome shotgun (WGS) entry which is preliminary data.</text>
</comment>
<dbReference type="RefSeq" id="WP_413264555.1">
    <property type="nucleotide sequence ID" value="NZ_JBHFNR010000133.1"/>
</dbReference>
<dbReference type="Pfam" id="PF12770">
    <property type="entry name" value="CHAT"/>
    <property type="match status" value="1"/>
</dbReference>
<keyword evidence="1" id="KW-0802">TPR repeat</keyword>
<dbReference type="Pfam" id="PF13424">
    <property type="entry name" value="TPR_12"/>
    <property type="match status" value="3"/>
</dbReference>
<dbReference type="EMBL" id="JBHFNR010000133">
    <property type="protein sequence ID" value="MFB2894912.1"/>
    <property type="molecule type" value="Genomic_DNA"/>
</dbReference>
<evidence type="ECO:0000259" key="2">
    <source>
        <dbReference type="Pfam" id="PF12770"/>
    </source>
</evidence>
<keyword evidence="4" id="KW-1185">Reference proteome</keyword>
<dbReference type="InterPro" id="IPR019734">
    <property type="entry name" value="TPR_rpt"/>
</dbReference>
<dbReference type="PANTHER" id="PTHR46082:SF6">
    <property type="entry name" value="AAA+ ATPASE DOMAIN-CONTAINING PROTEIN-RELATED"/>
    <property type="match status" value="1"/>
</dbReference>
<feature type="domain" description="CHAT" evidence="2">
    <location>
        <begin position="770"/>
        <end position="1147"/>
    </location>
</feature>